<dbReference type="InterPro" id="IPR038989">
    <property type="entry name" value="UbiJ"/>
</dbReference>
<keyword evidence="1" id="KW-0831">Ubiquinone biosynthesis</keyword>
<comment type="caution">
    <text evidence="4">The sequence shown here is derived from an EMBL/GenBank/DDBJ whole genome shotgun (WGS) entry which is preliminary data.</text>
</comment>
<proteinExistence type="inferred from homology"/>
<feature type="coiled-coil region" evidence="2">
    <location>
        <begin position="180"/>
        <end position="214"/>
    </location>
</feature>
<dbReference type="RefSeq" id="WP_345194109.1">
    <property type="nucleotide sequence ID" value="NZ_BAABFL010000074.1"/>
</dbReference>
<organism evidence="4 5">
    <name type="scientific">Kistimonas scapharcae</name>
    <dbReference type="NCBI Taxonomy" id="1036133"/>
    <lineage>
        <taxon>Bacteria</taxon>
        <taxon>Pseudomonadati</taxon>
        <taxon>Pseudomonadota</taxon>
        <taxon>Gammaproteobacteria</taxon>
        <taxon>Oceanospirillales</taxon>
        <taxon>Endozoicomonadaceae</taxon>
        <taxon>Kistimonas</taxon>
    </lineage>
</organism>
<dbReference type="Proteomes" id="UP001500604">
    <property type="component" value="Unassembled WGS sequence"/>
</dbReference>
<dbReference type="EMBL" id="BAABFL010000074">
    <property type="protein sequence ID" value="GAA4648460.1"/>
    <property type="molecule type" value="Genomic_DNA"/>
</dbReference>
<keyword evidence="5" id="KW-1185">Reference proteome</keyword>
<dbReference type="InterPro" id="IPR003033">
    <property type="entry name" value="SCP2_sterol-bd_dom"/>
</dbReference>
<keyword evidence="2" id="KW-0175">Coiled coil</keyword>
<name>A0ABP8UZC4_9GAMM</name>
<comment type="similarity">
    <text evidence="1">Belongs to the UbiJ family.</text>
</comment>
<reference evidence="5" key="1">
    <citation type="journal article" date="2019" name="Int. J. Syst. Evol. Microbiol.">
        <title>The Global Catalogue of Microorganisms (GCM) 10K type strain sequencing project: providing services to taxonomists for standard genome sequencing and annotation.</title>
        <authorList>
            <consortium name="The Broad Institute Genomics Platform"/>
            <consortium name="The Broad Institute Genome Sequencing Center for Infectious Disease"/>
            <person name="Wu L."/>
            <person name="Ma J."/>
        </authorList>
    </citation>
    <scope>NUCLEOTIDE SEQUENCE [LARGE SCALE GENOMIC DNA]</scope>
    <source>
        <strain evidence="5">JCM 17805</strain>
    </source>
</reference>
<evidence type="ECO:0000256" key="1">
    <source>
        <dbReference type="HAMAP-Rule" id="MF_02215"/>
    </source>
</evidence>
<comment type="function">
    <text evidence="1">Required for ubiquinone (coenzyme Q) biosynthesis. Binds hydrophobic ubiquinone biosynthetic intermediates via its SCP2 domain and is essential for the stability of the Ubi complex. May constitute a docking platform where Ubi enzymes assemble and access their SCP2-bound polyprenyl substrates.</text>
</comment>
<protein>
    <recommendedName>
        <fullName evidence="1">Ubiquinone biosynthesis accessory factor UbiJ</fullName>
    </recommendedName>
</protein>
<sequence length="215" mass="23404">MTSLLETMPGTAARMALEKGLKQVLKLDPVTARRFAELKGQVLQVAATSPVVDIWLVFTEEGIELRACHESEVDCVIRGTAPALARLAVSDEPMATLFNEGITLTGNSDLLLTVSTIVKHSEFDWEALLARYSGGIAAHAVGQVSRVSAALFGDMAATARLNLSEYLQEELRVLPPKNEVSAFRDDLDTLRLAADRLQARVDRLTAKTQQQTQDA</sequence>
<evidence type="ECO:0000313" key="4">
    <source>
        <dbReference type="EMBL" id="GAA4648460.1"/>
    </source>
</evidence>
<dbReference type="Pfam" id="PF02036">
    <property type="entry name" value="SCP2"/>
    <property type="match status" value="1"/>
</dbReference>
<comment type="pathway">
    <text evidence="1">Cofactor biosynthesis; ubiquinone biosynthesis.</text>
</comment>
<evidence type="ECO:0000259" key="3">
    <source>
        <dbReference type="Pfam" id="PF02036"/>
    </source>
</evidence>
<accession>A0ABP8UZC4</accession>
<keyword evidence="1" id="KW-0963">Cytoplasm</keyword>
<dbReference type="PANTHER" id="PTHR38693">
    <property type="entry name" value="UBIQUINONE BIOSYNTHESIS PROTEIN UBIJ"/>
    <property type="match status" value="1"/>
</dbReference>
<dbReference type="PANTHER" id="PTHR38693:SF1">
    <property type="entry name" value="UBIQUINONE BIOSYNTHESIS ACCESSORY FACTOR UBIJ"/>
    <property type="match status" value="1"/>
</dbReference>
<comment type="subcellular location">
    <subcellularLocation>
        <location evidence="1">Cytoplasm</location>
    </subcellularLocation>
</comment>
<feature type="domain" description="SCP2" evidence="3">
    <location>
        <begin position="21"/>
        <end position="119"/>
    </location>
</feature>
<evidence type="ECO:0000256" key="2">
    <source>
        <dbReference type="SAM" id="Coils"/>
    </source>
</evidence>
<dbReference type="HAMAP" id="MF_02215">
    <property type="entry name" value="UbiJ"/>
    <property type="match status" value="1"/>
</dbReference>
<evidence type="ECO:0000313" key="5">
    <source>
        <dbReference type="Proteomes" id="UP001500604"/>
    </source>
</evidence>
<gene>
    <name evidence="1" type="primary">ubiJ</name>
    <name evidence="4" type="ORF">GCM10023116_07290</name>
</gene>